<evidence type="ECO:0000256" key="2">
    <source>
        <dbReference type="PROSITE-ProRule" id="PRU00169"/>
    </source>
</evidence>
<feature type="domain" description="Response regulatory" evidence="3">
    <location>
        <begin position="4"/>
        <end position="119"/>
    </location>
</feature>
<dbReference type="Proteomes" id="UP000626148">
    <property type="component" value="Unassembled WGS sequence"/>
</dbReference>
<reference evidence="4" key="2">
    <citation type="submission" date="2020-09" db="EMBL/GenBank/DDBJ databases">
        <authorList>
            <person name="Sun Q."/>
            <person name="Kim S."/>
        </authorList>
    </citation>
    <scope>NUCLEOTIDE SEQUENCE</scope>
    <source>
        <strain evidence="4">KCTC 22169</strain>
    </source>
</reference>
<sequence>MTSTLLLIDDEDNILRSLKRLFRREPYRVLTARSGPEALDLLRHEDVSVILSDQRMPGMTGSELLKQVKTTHPQTIRLIMSGYTELESVTSAINDGAVFKFLVKPWEDDKLIEHIREAFDIHEFLVQKERQRLTLKAQNRSLDFDLRYQKEESDLYLQGMKLAQSILEHVPVMILGLDDQGTLVSANAVARQQLPNDAVIGLPMDMALPGPLVEKLNTLLSDRPTGGPDGQFNMNYQDEPFRFWYSRFKGPGNAQGLILVGCPDIE</sequence>
<name>A0A918K0I4_9GAMM</name>
<keyword evidence="1 2" id="KW-0597">Phosphoprotein</keyword>
<dbReference type="RefSeq" id="WP_189606781.1">
    <property type="nucleotide sequence ID" value="NZ_BMXR01000001.1"/>
</dbReference>
<dbReference type="AlphaFoldDB" id="A0A918K0I4"/>
<organism evidence="4 5">
    <name type="scientific">Saccharospirillum salsuginis</name>
    <dbReference type="NCBI Taxonomy" id="418750"/>
    <lineage>
        <taxon>Bacteria</taxon>
        <taxon>Pseudomonadati</taxon>
        <taxon>Pseudomonadota</taxon>
        <taxon>Gammaproteobacteria</taxon>
        <taxon>Oceanospirillales</taxon>
        <taxon>Saccharospirillaceae</taxon>
        <taxon>Saccharospirillum</taxon>
    </lineage>
</organism>
<dbReference type="SUPFAM" id="SSF55785">
    <property type="entry name" value="PYP-like sensor domain (PAS domain)"/>
    <property type="match status" value="1"/>
</dbReference>
<evidence type="ECO:0000256" key="1">
    <source>
        <dbReference type="ARBA" id="ARBA00022553"/>
    </source>
</evidence>
<dbReference type="InterPro" id="IPR050595">
    <property type="entry name" value="Bact_response_regulator"/>
</dbReference>
<dbReference type="InterPro" id="IPR001789">
    <property type="entry name" value="Sig_transdc_resp-reg_receiver"/>
</dbReference>
<gene>
    <name evidence="4" type="ORF">GCM10007392_03680</name>
</gene>
<dbReference type="InterPro" id="IPR011006">
    <property type="entry name" value="CheY-like_superfamily"/>
</dbReference>
<dbReference type="GO" id="GO:0000160">
    <property type="term" value="P:phosphorelay signal transduction system"/>
    <property type="evidence" value="ECO:0007669"/>
    <property type="project" value="InterPro"/>
</dbReference>
<dbReference type="PANTHER" id="PTHR44591">
    <property type="entry name" value="STRESS RESPONSE REGULATOR PROTEIN 1"/>
    <property type="match status" value="1"/>
</dbReference>
<dbReference type="InterPro" id="IPR035965">
    <property type="entry name" value="PAS-like_dom_sf"/>
</dbReference>
<dbReference type="Gene3D" id="3.40.50.2300">
    <property type="match status" value="1"/>
</dbReference>
<dbReference type="SUPFAM" id="SSF52172">
    <property type="entry name" value="CheY-like"/>
    <property type="match status" value="1"/>
</dbReference>
<evidence type="ECO:0000313" key="4">
    <source>
        <dbReference type="EMBL" id="GGX40256.1"/>
    </source>
</evidence>
<accession>A0A918K0I4</accession>
<dbReference type="PANTHER" id="PTHR44591:SF19">
    <property type="entry name" value="TWO-COMPONENT RESPONSE REGULATOR-RELATED"/>
    <property type="match status" value="1"/>
</dbReference>
<dbReference type="EMBL" id="BMXR01000001">
    <property type="protein sequence ID" value="GGX40256.1"/>
    <property type="molecule type" value="Genomic_DNA"/>
</dbReference>
<feature type="modified residue" description="4-aspartylphosphate" evidence="2">
    <location>
        <position position="53"/>
    </location>
</feature>
<dbReference type="PROSITE" id="PS50110">
    <property type="entry name" value="RESPONSE_REGULATORY"/>
    <property type="match status" value="1"/>
</dbReference>
<protein>
    <recommendedName>
        <fullName evidence="3">Response regulatory domain-containing protein</fullName>
    </recommendedName>
</protein>
<reference evidence="4" key="1">
    <citation type="journal article" date="2014" name="Int. J. Syst. Evol. Microbiol.">
        <title>Complete genome sequence of Corynebacterium casei LMG S-19264T (=DSM 44701T), isolated from a smear-ripened cheese.</title>
        <authorList>
            <consortium name="US DOE Joint Genome Institute (JGI-PGF)"/>
            <person name="Walter F."/>
            <person name="Albersmeier A."/>
            <person name="Kalinowski J."/>
            <person name="Ruckert C."/>
        </authorList>
    </citation>
    <scope>NUCLEOTIDE SEQUENCE</scope>
    <source>
        <strain evidence="4">KCTC 22169</strain>
    </source>
</reference>
<dbReference type="CDD" id="cd17569">
    <property type="entry name" value="REC_HupR-like"/>
    <property type="match status" value="1"/>
</dbReference>
<evidence type="ECO:0000313" key="5">
    <source>
        <dbReference type="Proteomes" id="UP000626148"/>
    </source>
</evidence>
<dbReference type="Pfam" id="PF00072">
    <property type="entry name" value="Response_reg"/>
    <property type="match status" value="1"/>
</dbReference>
<comment type="caution">
    <text evidence="4">The sequence shown here is derived from an EMBL/GenBank/DDBJ whole genome shotgun (WGS) entry which is preliminary data.</text>
</comment>
<keyword evidence="5" id="KW-1185">Reference proteome</keyword>
<evidence type="ECO:0000259" key="3">
    <source>
        <dbReference type="PROSITE" id="PS50110"/>
    </source>
</evidence>
<proteinExistence type="predicted"/>
<dbReference type="SMART" id="SM00448">
    <property type="entry name" value="REC"/>
    <property type="match status" value="1"/>
</dbReference>